<comment type="caution">
    <text evidence="2">The sequence shown here is derived from an EMBL/GenBank/DDBJ whole genome shotgun (WGS) entry which is preliminary data.</text>
</comment>
<proteinExistence type="predicted"/>
<dbReference type="GO" id="GO:0042578">
    <property type="term" value="F:phosphoric ester hydrolase activity"/>
    <property type="evidence" value="ECO:0007669"/>
    <property type="project" value="TreeGrafter"/>
</dbReference>
<dbReference type="InterPro" id="IPR016195">
    <property type="entry name" value="Pol/histidinol_Pase-like"/>
</dbReference>
<dbReference type="InterPro" id="IPR050243">
    <property type="entry name" value="PHP_phosphatase"/>
</dbReference>
<organism evidence="2">
    <name type="scientific">marine sediment metagenome</name>
    <dbReference type="NCBI Taxonomy" id="412755"/>
    <lineage>
        <taxon>unclassified sequences</taxon>
        <taxon>metagenomes</taxon>
        <taxon>ecological metagenomes</taxon>
    </lineage>
</organism>
<dbReference type="SUPFAM" id="SSF89550">
    <property type="entry name" value="PHP domain-like"/>
    <property type="match status" value="1"/>
</dbReference>
<feature type="non-terminal residue" evidence="2">
    <location>
        <position position="238"/>
    </location>
</feature>
<dbReference type="GO" id="GO:0005829">
    <property type="term" value="C:cytosol"/>
    <property type="evidence" value="ECO:0007669"/>
    <property type="project" value="TreeGrafter"/>
</dbReference>
<dbReference type="PANTHER" id="PTHR36928:SF1">
    <property type="entry name" value="PHOSPHATASE YCDX-RELATED"/>
    <property type="match status" value="1"/>
</dbReference>
<dbReference type="InterPro" id="IPR004013">
    <property type="entry name" value="PHP_dom"/>
</dbReference>
<reference evidence="2" key="1">
    <citation type="journal article" date="2014" name="Front. Microbiol.">
        <title>High frequency of phylogenetically diverse reductive dehalogenase-homologous genes in deep subseafloor sedimentary metagenomes.</title>
        <authorList>
            <person name="Kawai M."/>
            <person name="Futagami T."/>
            <person name="Toyoda A."/>
            <person name="Takaki Y."/>
            <person name="Nishi S."/>
            <person name="Hori S."/>
            <person name="Arai W."/>
            <person name="Tsubouchi T."/>
            <person name="Morono Y."/>
            <person name="Uchiyama I."/>
            <person name="Ito T."/>
            <person name="Fujiyama A."/>
            <person name="Inagaki F."/>
            <person name="Takami H."/>
        </authorList>
    </citation>
    <scope>NUCLEOTIDE SEQUENCE</scope>
    <source>
        <strain evidence="2">Expedition CK06-06</strain>
    </source>
</reference>
<gene>
    <name evidence="2" type="ORF">S12H4_05688</name>
</gene>
<name>X1RQ78_9ZZZZ</name>
<dbReference type="Gene3D" id="3.20.20.140">
    <property type="entry name" value="Metal-dependent hydrolases"/>
    <property type="match status" value="1"/>
</dbReference>
<dbReference type="EMBL" id="BARW01001911">
    <property type="protein sequence ID" value="GAI65335.1"/>
    <property type="molecule type" value="Genomic_DNA"/>
</dbReference>
<evidence type="ECO:0000259" key="1">
    <source>
        <dbReference type="SMART" id="SM00481"/>
    </source>
</evidence>
<dbReference type="GO" id="GO:0008270">
    <property type="term" value="F:zinc ion binding"/>
    <property type="evidence" value="ECO:0007669"/>
    <property type="project" value="TreeGrafter"/>
</dbReference>
<dbReference type="PANTHER" id="PTHR36928">
    <property type="entry name" value="PHOSPHATASE YCDX-RELATED"/>
    <property type="match status" value="1"/>
</dbReference>
<protein>
    <recommendedName>
        <fullName evidence="1">Polymerase/histidinol phosphatase N-terminal domain-containing protein</fullName>
    </recommendedName>
</protein>
<dbReference type="Pfam" id="PF02811">
    <property type="entry name" value="PHP"/>
    <property type="match status" value="1"/>
</dbReference>
<evidence type="ECO:0000313" key="2">
    <source>
        <dbReference type="EMBL" id="GAI65335.1"/>
    </source>
</evidence>
<accession>X1RQ78</accession>
<dbReference type="AlphaFoldDB" id="X1RQ78"/>
<sequence>MSLPKINLHIHTTYSDGKNTVDQIVETAIKLGLDYICITDHFSNSWKSKIIPTLNNLDKIERYLEEISHCQAYILKKNRKLNLFKGVEIDISSSEKYIMNNIHPNKFDLILFEYLENLEGIAFIKNIIETWKRNRRNSNKFPLLGLAHFDPSFFMLGGFDVLLSFLKQYNIIIEFNSSYPRFYSRKYETFFNKLKKNGIMVSIGCDSHHLFNLNDVKGPYEMIKYYKLEDNLKNLINS</sequence>
<dbReference type="SMART" id="SM00481">
    <property type="entry name" value="POLIIIAc"/>
    <property type="match status" value="1"/>
</dbReference>
<feature type="domain" description="Polymerase/histidinol phosphatase N-terminal" evidence="1">
    <location>
        <begin position="6"/>
        <end position="93"/>
    </location>
</feature>
<dbReference type="InterPro" id="IPR003141">
    <property type="entry name" value="Pol/His_phosphatase_N"/>
</dbReference>